<feature type="domain" description="Ubiquitin-like" evidence="8">
    <location>
        <begin position="110"/>
        <end position="187"/>
    </location>
</feature>
<evidence type="ECO:0000256" key="6">
    <source>
        <dbReference type="ARBA" id="ARBA00022777"/>
    </source>
</evidence>
<feature type="domain" description="Ubiquitin-like" evidence="8">
    <location>
        <begin position="32"/>
        <end position="105"/>
    </location>
</feature>
<dbReference type="EC" id="2.7.1.67" evidence="2"/>
<protein>
    <recommendedName>
        <fullName evidence="2">1-phosphatidylinositol 4-kinase</fullName>
        <ecNumber evidence="2">2.7.1.67</ecNumber>
    </recommendedName>
</protein>
<accession>A0AAN7KVX8</accession>
<evidence type="ECO:0000256" key="3">
    <source>
        <dbReference type="ARBA" id="ARBA00022679"/>
    </source>
</evidence>
<dbReference type="AlphaFoldDB" id="A0AAN7KVX8"/>
<name>A0AAN7KVX8_9MYRT</name>
<dbReference type="GO" id="GO:0004430">
    <property type="term" value="F:1-phosphatidylinositol 4-kinase activity"/>
    <property type="evidence" value="ECO:0007669"/>
    <property type="project" value="UniProtKB-EC"/>
</dbReference>
<dbReference type="PROSITE" id="PS50290">
    <property type="entry name" value="PI3_4_KINASE_3"/>
    <property type="match status" value="1"/>
</dbReference>
<evidence type="ECO:0000256" key="4">
    <source>
        <dbReference type="ARBA" id="ARBA00022737"/>
    </source>
</evidence>
<dbReference type="Pfam" id="PF00454">
    <property type="entry name" value="PI3_PI4_kinase"/>
    <property type="match status" value="1"/>
</dbReference>
<evidence type="ECO:0000256" key="2">
    <source>
        <dbReference type="ARBA" id="ARBA00012169"/>
    </source>
</evidence>
<comment type="similarity">
    <text evidence="1">Belongs to the PI3/PI4-kinase family. Type II PI4K subfamily.</text>
</comment>
<keyword evidence="11" id="KW-1185">Reference proteome</keyword>
<dbReference type="InterPro" id="IPR000403">
    <property type="entry name" value="PI3/4_kinase_cat_dom"/>
</dbReference>
<keyword evidence="7" id="KW-0067">ATP-binding</keyword>
<gene>
    <name evidence="10" type="ORF">SAY87_017500</name>
</gene>
<feature type="domain" description="PI3K/PI4K catalytic" evidence="9">
    <location>
        <begin position="268"/>
        <end position="566"/>
    </location>
</feature>
<keyword evidence="4" id="KW-0677">Repeat</keyword>
<keyword evidence="3" id="KW-0808">Transferase</keyword>
<dbReference type="FunFam" id="3.10.20.90:FF:000307">
    <property type="entry name" value="Phosphatidylinositol 4-kinase gamma 4"/>
    <property type="match status" value="1"/>
</dbReference>
<evidence type="ECO:0000256" key="1">
    <source>
        <dbReference type="ARBA" id="ARBA00008941"/>
    </source>
</evidence>
<comment type="caution">
    <text evidence="10">The sequence shown here is derived from an EMBL/GenBank/DDBJ whole genome shotgun (WGS) entry which is preliminary data.</text>
</comment>
<evidence type="ECO:0000256" key="5">
    <source>
        <dbReference type="ARBA" id="ARBA00022741"/>
    </source>
</evidence>
<keyword evidence="5" id="KW-0547">Nucleotide-binding</keyword>
<reference evidence="10 11" key="1">
    <citation type="journal article" date="2023" name="Hortic Res">
        <title>Pangenome of water caltrop reveals structural variations and asymmetric subgenome divergence after allopolyploidization.</title>
        <authorList>
            <person name="Zhang X."/>
            <person name="Chen Y."/>
            <person name="Wang L."/>
            <person name="Yuan Y."/>
            <person name="Fang M."/>
            <person name="Shi L."/>
            <person name="Lu R."/>
            <person name="Comes H.P."/>
            <person name="Ma Y."/>
            <person name="Chen Y."/>
            <person name="Huang G."/>
            <person name="Zhou Y."/>
            <person name="Zheng Z."/>
            <person name="Qiu Y."/>
        </authorList>
    </citation>
    <scope>NUCLEOTIDE SEQUENCE [LARGE SCALE GENOMIC DNA]</scope>
    <source>
        <tissue evidence="10">Roots</tissue>
    </source>
</reference>
<sequence length="587" mass="65663">MSVVGIALSPVQEESLNFPGNMVSRYGPRLDDSILIYLSAAGTVLPIHIMESDSIASVKLRIQSVKGFFMKRQKLVFRGRELTRDNSRVGDYGITDGNVLHLVLRLSDLQAIIVRTLCGKEFEFHVERNRNVGYVKKQITKKGGRFIDLNDQELVCDGVELEDQRHIYEICMNSDAVIHLFVRKSAKMRAKPVQKHFEVLIDASDVDESVKSVDEYPVQPPMPRGNIIEKKELRTDFLLEALIPNKDIKLPYVLEELIRGTSQGLEKGNEPTRSSEGSGGAYLMKNLSGCKYISVFKPTDEEPLAVNNPRGLPVSITGEGLKKGTRVGEGALREVAAFILDHPQGRCRSWSSAEKGFSGVPPTVMVKCLHRGFNYPEGYDNTCEKIKIGSLQMFVRNNGSCEDIGPHSFPVHEVHKISVLDIRLANADRHAGNILITREGEDGKFVLTPIDHGYCLPENFEDCTFDWIYWPQARHPYSAETINYIRSLDAEEDIQLLKSHGWDLPNECARTLRISTMLLKKGAEKGLTPFTIGSTMCRETLRKESAIELMVQEAQETSPPGADSEASFLESLSLIMDRYLDGLSTTS</sequence>
<evidence type="ECO:0000259" key="8">
    <source>
        <dbReference type="PROSITE" id="PS50053"/>
    </source>
</evidence>
<dbReference type="SMART" id="SM00213">
    <property type="entry name" value="UBQ"/>
    <property type="match status" value="2"/>
</dbReference>
<dbReference type="GO" id="GO:0005524">
    <property type="term" value="F:ATP binding"/>
    <property type="evidence" value="ECO:0007669"/>
    <property type="project" value="UniProtKB-KW"/>
</dbReference>
<proteinExistence type="inferred from homology"/>
<dbReference type="EMBL" id="JAXIOK010000002">
    <property type="protein sequence ID" value="KAK4777313.1"/>
    <property type="molecule type" value="Genomic_DNA"/>
</dbReference>
<dbReference type="PROSITE" id="PS50053">
    <property type="entry name" value="UBIQUITIN_2"/>
    <property type="match status" value="2"/>
</dbReference>
<evidence type="ECO:0000259" key="9">
    <source>
        <dbReference type="PROSITE" id="PS50290"/>
    </source>
</evidence>
<dbReference type="SUPFAM" id="SSF56112">
    <property type="entry name" value="Protein kinase-like (PK-like)"/>
    <property type="match status" value="1"/>
</dbReference>
<dbReference type="Gene3D" id="3.10.20.90">
    <property type="entry name" value="Phosphatidylinositol 3-kinase Catalytic Subunit, Chain A, domain 1"/>
    <property type="match status" value="2"/>
</dbReference>
<dbReference type="CDD" id="cd17039">
    <property type="entry name" value="Ubl_ubiquitin_like"/>
    <property type="match status" value="1"/>
</dbReference>
<dbReference type="InterPro" id="IPR011009">
    <property type="entry name" value="Kinase-like_dom_sf"/>
</dbReference>
<dbReference type="InterPro" id="IPR000626">
    <property type="entry name" value="Ubiquitin-like_dom"/>
</dbReference>
<dbReference type="PANTHER" id="PTHR45800:SF4">
    <property type="entry name" value="PHOSPHATIDYLINOSITOL 4-KINASE GAMMA 3"/>
    <property type="match status" value="1"/>
</dbReference>
<evidence type="ECO:0000313" key="11">
    <source>
        <dbReference type="Proteomes" id="UP001345219"/>
    </source>
</evidence>
<dbReference type="SUPFAM" id="SSF54236">
    <property type="entry name" value="Ubiquitin-like"/>
    <property type="match status" value="2"/>
</dbReference>
<organism evidence="10 11">
    <name type="scientific">Trapa incisa</name>
    <dbReference type="NCBI Taxonomy" id="236973"/>
    <lineage>
        <taxon>Eukaryota</taxon>
        <taxon>Viridiplantae</taxon>
        <taxon>Streptophyta</taxon>
        <taxon>Embryophyta</taxon>
        <taxon>Tracheophyta</taxon>
        <taxon>Spermatophyta</taxon>
        <taxon>Magnoliopsida</taxon>
        <taxon>eudicotyledons</taxon>
        <taxon>Gunneridae</taxon>
        <taxon>Pentapetalae</taxon>
        <taxon>rosids</taxon>
        <taxon>malvids</taxon>
        <taxon>Myrtales</taxon>
        <taxon>Lythraceae</taxon>
        <taxon>Trapa</taxon>
    </lineage>
</organism>
<evidence type="ECO:0000256" key="7">
    <source>
        <dbReference type="ARBA" id="ARBA00022840"/>
    </source>
</evidence>
<dbReference type="InterPro" id="IPR044571">
    <property type="entry name" value="P4KG1-8"/>
</dbReference>
<evidence type="ECO:0000313" key="10">
    <source>
        <dbReference type="EMBL" id="KAK4777313.1"/>
    </source>
</evidence>
<dbReference type="Pfam" id="PF00240">
    <property type="entry name" value="ubiquitin"/>
    <property type="match status" value="2"/>
</dbReference>
<dbReference type="PANTHER" id="PTHR45800">
    <property type="entry name" value="PHOSPHATIDYLINOSITOL 4-KINASE GAMMA"/>
    <property type="match status" value="1"/>
</dbReference>
<keyword evidence="6" id="KW-0418">Kinase</keyword>
<dbReference type="Proteomes" id="UP001345219">
    <property type="component" value="Chromosome 14"/>
</dbReference>
<dbReference type="InterPro" id="IPR029071">
    <property type="entry name" value="Ubiquitin-like_domsf"/>
</dbReference>